<dbReference type="Proteomes" id="UP000059113">
    <property type="component" value="Chromosome"/>
</dbReference>
<dbReference type="InterPro" id="IPR014710">
    <property type="entry name" value="RmlC-like_jellyroll"/>
</dbReference>
<proteinExistence type="predicted"/>
<name>A0A0H4VFK1_9SPHN</name>
<dbReference type="InterPro" id="IPR013096">
    <property type="entry name" value="Cupin_2"/>
</dbReference>
<dbReference type="AlphaFoldDB" id="A0A0H4VFK1"/>
<dbReference type="RefSeq" id="WP_048884857.1">
    <property type="nucleotide sequence ID" value="NZ_CP011310.1"/>
</dbReference>
<dbReference type="InterPro" id="IPR025499">
    <property type="entry name" value="KdgF"/>
</dbReference>
<dbReference type="InterPro" id="IPR011051">
    <property type="entry name" value="RmlC_Cupin_sf"/>
</dbReference>
<accession>A0A0H4VFK1</accession>
<dbReference type="KEGG" id="ery:CP97_03805"/>
<dbReference type="PANTHER" id="PTHR40112">
    <property type="entry name" value="H2HPP ISOMERASE"/>
    <property type="match status" value="1"/>
</dbReference>
<dbReference type="STRING" id="1648404.CP97_03805"/>
<evidence type="ECO:0000259" key="1">
    <source>
        <dbReference type="Pfam" id="PF07883"/>
    </source>
</evidence>
<dbReference type="PANTHER" id="PTHR40112:SF1">
    <property type="entry name" value="H2HPP ISOMERASE"/>
    <property type="match status" value="1"/>
</dbReference>
<dbReference type="SUPFAM" id="SSF51182">
    <property type="entry name" value="RmlC-like cupins"/>
    <property type="match status" value="1"/>
</dbReference>
<keyword evidence="3" id="KW-1185">Reference proteome</keyword>
<evidence type="ECO:0000313" key="3">
    <source>
        <dbReference type="Proteomes" id="UP000059113"/>
    </source>
</evidence>
<organism evidence="2 3">
    <name type="scientific">Aurantiacibacter atlanticus</name>
    <dbReference type="NCBI Taxonomy" id="1648404"/>
    <lineage>
        <taxon>Bacteria</taxon>
        <taxon>Pseudomonadati</taxon>
        <taxon>Pseudomonadota</taxon>
        <taxon>Alphaproteobacteria</taxon>
        <taxon>Sphingomonadales</taxon>
        <taxon>Erythrobacteraceae</taxon>
        <taxon>Aurantiacibacter</taxon>
    </lineage>
</organism>
<dbReference type="EMBL" id="CP011310">
    <property type="protein sequence ID" value="AKQ43135.2"/>
    <property type="molecule type" value="Genomic_DNA"/>
</dbReference>
<dbReference type="Pfam" id="PF07883">
    <property type="entry name" value="Cupin_2"/>
    <property type="match status" value="1"/>
</dbReference>
<dbReference type="PIRSF" id="PIRSF029883">
    <property type="entry name" value="KdgF"/>
    <property type="match status" value="1"/>
</dbReference>
<evidence type="ECO:0000313" key="2">
    <source>
        <dbReference type="EMBL" id="AKQ43135.2"/>
    </source>
</evidence>
<reference evidence="3" key="2">
    <citation type="submission" date="2015-04" db="EMBL/GenBank/DDBJ databases">
        <title>The complete genome sequence of Erythrobacter sp. s21-N3.</title>
        <authorList>
            <person name="Zhuang L."/>
            <person name="Liu Y."/>
            <person name="Shao Z."/>
        </authorList>
    </citation>
    <scope>NUCLEOTIDE SEQUENCE [LARGE SCALE GENOMIC DNA]</scope>
    <source>
        <strain evidence="3">s21-N3</strain>
    </source>
</reference>
<dbReference type="Gene3D" id="2.60.120.10">
    <property type="entry name" value="Jelly Rolls"/>
    <property type="match status" value="1"/>
</dbReference>
<dbReference type="InterPro" id="IPR052535">
    <property type="entry name" value="Bacilysin_H2HPP_isomerase"/>
</dbReference>
<dbReference type="OrthoDB" id="9811153at2"/>
<gene>
    <name evidence="2" type="ORF">CP97_03805</name>
</gene>
<dbReference type="CDD" id="cd02238">
    <property type="entry name" value="cupin_KdgF"/>
    <property type="match status" value="1"/>
</dbReference>
<sequence length="124" mass="13586">MTASSQLAEPARRFFTADNCAMETLEPGIKRQILAYGPQLMLCRLWFDAGVAGSVHAHPHSQITFIEKGRFLVLIDGEEREMGPGCSWFIAAGLQHGMTCIEAGVISDIFTPMREDFLPDGGAK</sequence>
<feature type="domain" description="Cupin type-2" evidence="1">
    <location>
        <begin position="50"/>
        <end position="100"/>
    </location>
</feature>
<protein>
    <recommendedName>
        <fullName evidence="1">Cupin type-2 domain-containing protein</fullName>
    </recommendedName>
</protein>
<reference evidence="2 3" key="1">
    <citation type="journal article" date="2015" name="Int. J. Syst. Evol. Microbiol.">
        <title>Erythrobacter atlanticus sp. nov., a bacterium from ocean sediment able to degrade polycyclic aromatic hydrocarbons.</title>
        <authorList>
            <person name="Zhuang L."/>
            <person name="Liu Y."/>
            <person name="Wang L."/>
            <person name="Wang W."/>
            <person name="Shao Z."/>
        </authorList>
    </citation>
    <scope>NUCLEOTIDE SEQUENCE [LARGE SCALE GENOMIC DNA]</scope>
    <source>
        <strain evidence="3">s21-N3</strain>
    </source>
</reference>